<name>A0A1G5PV10_9GAMM</name>
<proteinExistence type="predicted"/>
<dbReference type="AlphaFoldDB" id="A0A1G5PV10"/>
<evidence type="ECO:0000256" key="1">
    <source>
        <dbReference type="SAM" id="SignalP"/>
    </source>
</evidence>
<keyword evidence="1" id="KW-0732">Signal</keyword>
<sequence>MRNGVLLILLCLMPFTVVGGTDRPVSPGSEGTLPVRPLAVPLAVPLETYQSSVVSGGPGRDGVPSIDEPRFLSGEDADRFLASDDIVFGVTLEGESRAYPRGILVWHEIVNDRIGDQTISITYCPLTGTVLGFERGSTTLGVSGQLVNSNLILYDRATKSLWPQILSTAISGPLKGKSLKSFPVVWTTWSQWQSLHPDTTVLSTNTGYTRNYFHDPYGGYHPKRGYYDTEAPPRFPVLHSDSILPPKEVVIGARTSSGAVAFHKESLGREKIMEGRLAAEPVIAVYDDRLGTAYIYQGPAASKATYRDGNLVFEGETYAPDALPLERLNAFEVMWFAWYGFFPETVLHR</sequence>
<dbReference type="STRING" id="415747.SAMN03097708_00917"/>
<protein>
    <recommendedName>
        <fullName evidence="4">DUF3179 domain-containing protein</fullName>
    </recommendedName>
</protein>
<feature type="chain" id="PRO_5011786487" description="DUF3179 domain-containing protein" evidence="1">
    <location>
        <begin position="20"/>
        <end position="349"/>
    </location>
</feature>
<dbReference type="Pfam" id="PF11376">
    <property type="entry name" value="DUF3179"/>
    <property type="match status" value="1"/>
</dbReference>
<dbReference type="InterPro" id="IPR021516">
    <property type="entry name" value="DUF3179"/>
</dbReference>
<dbReference type="OrthoDB" id="9806357at2"/>
<feature type="signal peptide" evidence="1">
    <location>
        <begin position="1"/>
        <end position="19"/>
    </location>
</feature>
<dbReference type="EMBL" id="FMWD01000002">
    <property type="protein sequence ID" value="SCZ53363.1"/>
    <property type="molecule type" value="Genomic_DNA"/>
</dbReference>
<reference evidence="2 3" key="1">
    <citation type="submission" date="2016-10" db="EMBL/GenBank/DDBJ databases">
        <authorList>
            <person name="de Groot N.N."/>
        </authorList>
    </citation>
    <scope>NUCLEOTIDE SEQUENCE [LARGE SCALE GENOMIC DNA]</scope>
    <source>
        <strain evidence="2 3">HLD2</strain>
    </source>
</reference>
<gene>
    <name evidence="2" type="ORF">SAMN03097708_00917</name>
</gene>
<evidence type="ECO:0000313" key="3">
    <source>
        <dbReference type="Proteomes" id="UP000199648"/>
    </source>
</evidence>
<evidence type="ECO:0000313" key="2">
    <source>
        <dbReference type="EMBL" id="SCZ53363.1"/>
    </source>
</evidence>
<accession>A0A1G5PV10</accession>
<organism evidence="2 3">
    <name type="scientific">Thiohalomonas denitrificans</name>
    <dbReference type="NCBI Taxonomy" id="415747"/>
    <lineage>
        <taxon>Bacteria</taxon>
        <taxon>Pseudomonadati</taxon>
        <taxon>Pseudomonadota</taxon>
        <taxon>Gammaproteobacteria</taxon>
        <taxon>Thiohalomonadales</taxon>
        <taxon>Thiohalomonadaceae</taxon>
        <taxon>Thiohalomonas</taxon>
    </lineage>
</organism>
<evidence type="ECO:0008006" key="4">
    <source>
        <dbReference type="Google" id="ProtNLM"/>
    </source>
</evidence>
<keyword evidence="3" id="KW-1185">Reference proteome</keyword>
<dbReference type="Proteomes" id="UP000199648">
    <property type="component" value="Unassembled WGS sequence"/>
</dbReference>